<feature type="transmembrane region" description="Helical" evidence="5">
    <location>
        <begin position="375"/>
        <end position="396"/>
    </location>
</feature>
<reference evidence="7" key="2">
    <citation type="submission" date="2021-09" db="EMBL/GenBank/DDBJ databases">
        <authorList>
            <person name="Gilroy R."/>
        </authorList>
    </citation>
    <scope>NUCLEOTIDE SEQUENCE</scope>
    <source>
        <strain evidence="7">CHK121-7720</strain>
    </source>
</reference>
<feature type="domain" description="O-antigen ligase-related" evidence="6">
    <location>
        <begin position="205"/>
        <end position="354"/>
    </location>
</feature>
<organism evidence="7 8">
    <name type="scientific">Barnesiella viscericola</name>
    <dbReference type="NCBI Taxonomy" id="397865"/>
    <lineage>
        <taxon>Bacteria</taxon>
        <taxon>Pseudomonadati</taxon>
        <taxon>Bacteroidota</taxon>
        <taxon>Bacteroidia</taxon>
        <taxon>Bacteroidales</taxon>
        <taxon>Barnesiellaceae</taxon>
        <taxon>Barnesiella</taxon>
    </lineage>
</organism>
<dbReference type="PANTHER" id="PTHR37422:SF13">
    <property type="entry name" value="LIPOPOLYSACCHARIDE BIOSYNTHESIS PROTEIN PA4999-RELATED"/>
    <property type="match status" value="1"/>
</dbReference>
<comment type="subcellular location">
    <subcellularLocation>
        <location evidence="1">Membrane</location>
        <topology evidence="1">Multi-pass membrane protein</topology>
    </subcellularLocation>
</comment>
<evidence type="ECO:0000256" key="5">
    <source>
        <dbReference type="SAM" id="Phobius"/>
    </source>
</evidence>
<dbReference type="EMBL" id="DYUD01000023">
    <property type="protein sequence ID" value="HJG89220.1"/>
    <property type="molecule type" value="Genomic_DNA"/>
</dbReference>
<feature type="transmembrane region" description="Helical" evidence="5">
    <location>
        <begin position="45"/>
        <end position="78"/>
    </location>
</feature>
<evidence type="ECO:0000313" key="8">
    <source>
        <dbReference type="Proteomes" id="UP000757103"/>
    </source>
</evidence>
<keyword evidence="3 5" id="KW-1133">Transmembrane helix</keyword>
<dbReference type="Proteomes" id="UP000757103">
    <property type="component" value="Unassembled WGS sequence"/>
</dbReference>
<evidence type="ECO:0000256" key="1">
    <source>
        <dbReference type="ARBA" id="ARBA00004141"/>
    </source>
</evidence>
<protein>
    <submittedName>
        <fullName evidence="7">O-antigen ligase family protein</fullName>
    </submittedName>
</protein>
<accession>A0A921MRG7</accession>
<dbReference type="Pfam" id="PF04932">
    <property type="entry name" value="Wzy_C"/>
    <property type="match status" value="1"/>
</dbReference>
<dbReference type="RefSeq" id="WP_273306255.1">
    <property type="nucleotide sequence ID" value="NZ_DYUD01000023.1"/>
</dbReference>
<sequence>MATLLCFVYFIVLTVTGFYLVYKPYGVISAPFDRSLKMRCTGTELLLIFIFATGLIGLMPVLSIRLAVLEVLCIIGIYKTRNKPVYSFPIILFFIFILWEIWGLSYTPSLEFGVRMILKYIYPLLLALFASSIVRDKEIILKSVLSARWVAAFTIFIWFVPIFLPLFAGVFWNRAALATHYITMSMISLALFLYSNKKTKNLIFFVIFSLPCFIWVFRTDIMGLVVALSAFSLIKYRLKAVPIVILLGVLSVAALFYIPSIKAKMYINPNAVSLNDFLTGNVDENNINTSGRGPMWEDCRNWFYEGHELIGSGTGRVQKYMYTEATGFRKGGQIHNDFLVLMCDNGIIGLSLYLLSVAGIFVHCIYIYHRKRYSTVLRMCVLVAGSSLLGVVVTMYSDNTLSYSMATLSYPWGLYGMALGLKQKEDYEIQ</sequence>
<feature type="transmembrane region" description="Helical" evidence="5">
    <location>
        <begin position="347"/>
        <end position="369"/>
    </location>
</feature>
<dbReference type="GO" id="GO:0016020">
    <property type="term" value="C:membrane"/>
    <property type="evidence" value="ECO:0007669"/>
    <property type="project" value="UniProtKB-SubCell"/>
</dbReference>
<reference evidence="7" key="1">
    <citation type="journal article" date="2021" name="PeerJ">
        <title>Extensive microbial diversity within the chicken gut microbiome revealed by metagenomics and culture.</title>
        <authorList>
            <person name="Gilroy R."/>
            <person name="Ravi A."/>
            <person name="Getino M."/>
            <person name="Pursley I."/>
            <person name="Horton D.L."/>
            <person name="Alikhan N.F."/>
            <person name="Baker D."/>
            <person name="Gharbi K."/>
            <person name="Hall N."/>
            <person name="Watson M."/>
            <person name="Adriaenssens E.M."/>
            <person name="Foster-Nyarko E."/>
            <person name="Jarju S."/>
            <person name="Secka A."/>
            <person name="Antonio M."/>
            <person name="Oren A."/>
            <person name="Chaudhuri R.R."/>
            <person name="La Ragione R."/>
            <person name="Hildebrand F."/>
            <person name="Pallen M.J."/>
        </authorList>
    </citation>
    <scope>NUCLEOTIDE SEQUENCE</scope>
    <source>
        <strain evidence="7">CHK121-7720</strain>
    </source>
</reference>
<dbReference type="GO" id="GO:0016874">
    <property type="term" value="F:ligase activity"/>
    <property type="evidence" value="ECO:0007669"/>
    <property type="project" value="UniProtKB-KW"/>
</dbReference>
<dbReference type="InterPro" id="IPR051533">
    <property type="entry name" value="WaaL-like"/>
</dbReference>
<gene>
    <name evidence="7" type="ORF">K8U91_07100</name>
</gene>
<comment type="caution">
    <text evidence="7">The sequence shown here is derived from an EMBL/GenBank/DDBJ whole genome shotgun (WGS) entry which is preliminary data.</text>
</comment>
<feature type="transmembrane region" description="Helical" evidence="5">
    <location>
        <begin position="178"/>
        <end position="195"/>
    </location>
</feature>
<feature type="transmembrane region" description="Helical" evidence="5">
    <location>
        <begin position="146"/>
        <end position="172"/>
    </location>
</feature>
<keyword evidence="2 5" id="KW-0812">Transmembrane</keyword>
<feature type="transmembrane region" description="Helical" evidence="5">
    <location>
        <begin position="240"/>
        <end position="258"/>
    </location>
</feature>
<evidence type="ECO:0000256" key="2">
    <source>
        <dbReference type="ARBA" id="ARBA00022692"/>
    </source>
</evidence>
<feature type="transmembrane region" description="Helical" evidence="5">
    <location>
        <begin position="7"/>
        <end position="25"/>
    </location>
</feature>
<name>A0A921MRG7_9BACT</name>
<keyword evidence="7" id="KW-0436">Ligase</keyword>
<feature type="transmembrane region" description="Helical" evidence="5">
    <location>
        <begin position="202"/>
        <end position="234"/>
    </location>
</feature>
<feature type="transmembrane region" description="Helical" evidence="5">
    <location>
        <begin position="117"/>
        <end position="134"/>
    </location>
</feature>
<evidence type="ECO:0000256" key="3">
    <source>
        <dbReference type="ARBA" id="ARBA00022989"/>
    </source>
</evidence>
<dbReference type="AlphaFoldDB" id="A0A921MRG7"/>
<dbReference type="InterPro" id="IPR007016">
    <property type="entry name" value="O-antigen_ligase-rel_domated"/>
</dbReference>
<feature type="transmembrane region" description="Helical" evidence="5">
    <location>
        <begin position="85"/>
        <end position="105"/>
    </location>
</feature>
<dbReference type="PANTHER" id="PTHR37422">
    <property type="entry name" value="TEICHURONIC ACID BIOSYNTHESIS PROTEIN TUAE"/>
    <property type="match status" value="1"/>
</dbReference>
<keyword evidence="4 5" id="KW-0472">Membrane</keyword>
<evidence type="ECO:0000259" key="6">
    <source>
        <dbReference type="Pfam" id="PF04932"/>
    </source>
</evidence>
<evidence type="ECO:0000256" key="4">
    <source>
        <dbReference type="ARBA" id="ARBA00023136"/>
    </source>
</evidence>
<proteinExistence type="predicted"/>
<evidence type="ECO:0000313" key="7">
    <source>
        <dbReference type="EMBL" id="HJG89220.1"/>
    </source>
</evidence>